<dbReference type="OrthoDB" id="1100878at2"/>
<organism evidence="1 2">
    <name type="scientific">Tannerella forsythia</name>
    <name type="common">Bacteroides forsythus</name>
    <dbReference type="NCBI Taxonomy" id="28112"/>
    <lineage>
        <taxon>Bacteria</taxon>
        <taxon>Pseudomonadati</taxon>
        <taxon>Bacteroidota</taxon>
        <taxon>Bacteroidia</taxon>
        <taxon>Bacteroidales</taxon>
        <taxon>Tannerellaceae</taxon>
        <taxon>Tannerella</taxon>
    </lineage>
</organism>
<reference evidence="1 2" key="1">
    <citation type="submission" date="2016-09" db="EMBL/GenBank/DDBJ databases">
        <authorList>
            <person name="Capua I."/>
            <person name="De Benedictis P."/>
            <person name="Joannis T."/>
            <person name="Lombin L.H."/>
            <person name="Cattoli G."/>
        </authorList>
    </citation>
    <scope>NUCLEOTIDE SEQUENCE [LARGE SCALE GENOMIC DNA]</scope>
    <source>
        <strain evidence="1 2">UB20</strain>
    </source>
</reference>
<dbReference type="AlphaFoldDB" id="A0A1D3UXC6"/>
<evidence type="ECO:0008006" key="3">
    <source>
        <dbReference type="Google" id="ProtNLM"/>
    </source>
</evidence>
<evidence type="ECO:0000313" key="1">
    <source>
        <dbReference type="EMBL" id="SCQ24859.1"/>
    </source>
</evidence>
<gene>
    <name evidence="1" type="ORF">TFUB20_02721</name>
</gene>
<dbReference type="EMBL" id="FMMM01000088">
    <property type="protein sequence ID" value="SCQ24859.1"/>
    <property type="molecule type" value="Genomic_DNA"/>
</dbReference>
<dbReference type="Proteomes" id="UP000182057">
    <property type="component" value="Unassembled WGS sequence"/>
</dbReference>
<accession>A0A1D3UXC6</accession>
<dbReference type="PROSITE" id="PS51257">
    <property type="entry name" value="PROKAR_LIPOPROTEIN"/>
    <property type="match status" value="1"/>
</dbReference>
<name>A0A1D3UXC6_TANFO</name>
<dbReference type="RefSeq" id="WP_074450355.1">
    <property type="nucleotide sequence ID" value="NZ_FMMM01000088.1"/>
</dbReference>
<protein>
    <recommendedName>
        <fullName evidence="3">Lipoprotein</fullName>
    </recommendedName>
</protein>
<evidence type="ECO:0000313" key="2">
    <source>
        <dbReference type="Proteomes" id="UP000182057"/>
    </source>
</evidence>
<sequence>MTNRILFYLCGWFLGWGGFCSCQHPDGVDPDGRVGQLVADAGITDRQLIKANEFNAALTAGGKKQASVYVYHRHTIVRYPGEKGARKLAARIVLMGYTDVLLSVHPQNGKSFAELANKAWIRIFNSYLNSHNVRVHALMFSEASQFDRAKNKEIYIHASVIQQYNRTVHANERFAGASADWEPHSLKPNSTLSSEANLLMLDRWNNDRYGKHAANDRLLKRTLEMLALAKFYLDEIGRVYHLPELSLNEAINYSFQERQNKGQLSFGDISRFITDGHCKDVNVMAYNHNKEEVWRRAQSNFAAADKGGHTNSVYICIKTRLGDDESDATSLKPQGWDYLIETFYYLHKQAAGYASMKGIAVYDYSDTEQMWLQQSSVAF</sequence>
<proteinExistence type="predicted"/>